<dbReference type="GO" id="GO:0004672">
    <property type="term" value="F:protein kinase activity"/>
    <property type="evidence" value="ECO:0007669"/>
    <property type="project" value="InterPro"/>
</dbReference>
<dbReference type="SUPFAM" id="SSF56112">
    <property type="entry name" value="Protein kinase-like (PK-like)"/>
    <property type="match status" value="1"/>
</dbReference>
<dbReference type="AlphaFoldDB" id="A0A9P6C2T1"/>
<sequence>MHPDIMKEMADEMHECPLEAFLEEYTPFRPSQRSIDAAYQHYVENTGMLEKDHDSFVWADFSPRPSSAGQGEDKLFAHLKPIIDELRQLECFEEGVDGQARKPQYNYKSCPNQETAGEITGTGFRVDACITSKPASDVIVLADTAAVLEFKKFAKDTHKNREQLVSGAGQIMNDDPRRTWIYGITIEDTMMSVWYFCRSHSVKSDAFDFTVDIKSFIQVFMSLLFATPKEIGYDPTVHRVTYNKCFHYVYKLSTNEGKKYFRTLEPLFNLRVLCITGRKTRVWRAIEVCGPEDLDAKDGALEVAVKDVWLDADSATEKEKQEKIFAALGKAKESDYDWAPESLHQHLNQVFKSNQYRDYFMEIKYDTVLSHTKSLSESAKRAPNILHHIDFAITSGNVIEGSTQAKTPSAIAGSSIRPHGKPKFFRQYRDKKHYRLIYGEVGHSLYKAVNLDTSFTAIRDVFVALVLLYLARWLHRDVSPGNIILIGQGNEIRGKLSDLEYAKEFNTTTNSGDPKTGTPFFMAVEVHDSRSLLFLPQEKFLSINPTPNPFRSGARRPSRMAPGTLPVTPSPPTVPQLQVQARFQHDLESLWWIILWILLCRIKDPDTSAFTQTIFTFDHMPTRERLGLFTLPTFTSTLEGFIHPELRPSVTYLNNIRTTLYNSYINRQKFEERFDPRSYADIYHSVCDDLWCLIDQVWSLSDTIALDDGFRKAKPVHVIRPKRSRALTGDEDSFELDEDDVQEPAHPNKRSKVRR</sequence>
<dbReference type="Pfam" id="PF17667">
    <property type="entry name" value="Pkinase_fungal"/>
    <property type="match status" value="1"/>
</dbReference>
<keyword evidence="4" id="KW-1185">Reference proteome</keyword>
<name>A0A9P6C2T1_9AGAR</name>
<comment type="caution">
    <text evidence="3">The sequence shown here is derived from an EMBL/GenBank/DDBJ whole genome shotgun (WGS) entry which is preliminary data.</text>
</comment>
<dbReference type="PANTHER" id="PTHR38248:SF2">
    <property type="entry name" value="FUNK1 11"/>
    <property type="match status" value="1"/>
</dbReference>
<protein>
    <recommendedName>
        <fullName evidence="2">Protein kinase domain-containing protein</fullName>
    </recommendedName>
</protein>
<evidence type="ECO:0000256" key="1">
    <source>
        <dbReference type="SAM" id="MobiDB-lite"/>
    </source>
</evidence>
<feature type="compositionally biased region" description="Acidic residues" evidence="1">
    <location>
        <begin position="729"/>
        <end position="742"/>
    </location>
</feature>
<dbReference type="Gene3D" id="1.10.510.10">
    <property type="entry name" value="Transferase(Phosphotransferase) domain 1"/>
    <property type="match status" value="1"/>
</dbReference>
<dbReference type="InterPro" id="IPR000719">
    <property type="entry name" value="Prot_kinase_dom"/>
</dbReference>
<dbReference type="PANTHER" id="PTHR38248">
    <property type="entry name" value="FUNK1 6"/>
    <property type="match status" value="1"/>
</dbReference>
<reference evidence="3" key="1">
    <citation type="submission" date="2020-11" db="EMBL/GenBank/DDBJ databases">
        <authorList>
            <consortium name="DOE Joint Genome Institute"/>
            <person name="Ahrendt S."/>
            <person name="Riley R."/>
            <person name="Andreopoulos W."/>
            <person name="Labutti K."/>
            <person name="Pangilinan J."/>
            <person name="Ruiz-Duenas F.J."/>
            <person name="Barrasa J.M."/>
            <person name="Sanchez-Garcia M."/>
            <person name="Camarero S."/>
            <person name="Miyauchi S."/>
            <person name="Serrano A."/>
            <person name="Linde D."/>
            <person name="Babiker R."/>
            <person name="Drula E."/>
            <person name="Ayuso-Fernandez I."/>
            <person name="Pacheco R."/>
            <person name="Padilla G."/>
            <person name="Ferreira P."/>
            <person name="Barriuso J."/>
            <person name="Kellner H."/>
            <person name="Castanera R."/>
            <person name="Alfaro M."/>
            <person name="Ramirez L."/>
            <person name="Pisabarro A.G."/>
            <person name="Kuo A."/>
            <person name="Tritt A."/>
            <person name="Lipzen A."/>
            <person name="He G."/>
            <person name="Yan M."/>
            <person name="Ng V."/>
            <person name="Cullen D."/>
            <person name="Martin F."/>
            <person name="Rosso M.-N."/>
            <person name="Henrissat B."/>
            <person name="Hibbett D."/>
            <person name="Martinez A.T."/>
            <person name="Grigoriev I.V."/>
        </authorList>
    </citation>
    <scope>NUCLEOTIDE SEQUENCE</scope>
    <source>
        <strain evidence="3">MF-IS2</strain>
    </source>
</reference>
<evidence type="ECO:0000313" key="4">
    <source>
        <dbReference type="Proteomes" id="UP000807342"/>
    </source>
</evidence>
<dbReference type="InterPro" id="IPR011009">
    <property type="entry name" value="Kinase-like_dom_sf"/>
</dbReference>
<proteinExistence type="predicted"/>
<feature type="region of interest" description="Disordered" evidence="1">
    <location>
        <begin position="729"/>
        <end position="755"/>
    </location>
</feature>
<dbReference type="PROSITE" id="PS50011">
    <property type="entry name" value="PROTEIN_KINASE_DOM"/>
    <property type="match status" value="1"/>
</dbReference>
<evidence type="ECO:0000313" key="3">
    <source>
        <dbReference type="EMBL" id="KAF9446799.1"/>
    </source>
</evidence>
<dbReference type="InterPro" id="IPR040976">
    <property type="entry name" value="Pkinase_fungal"/>
</dbReference>
<dbReference type="EMBL" id="MU151228">
    <property type="protein sequence ID" value="KAF9446799.1"/>
    <property type="molecule type" value="Genomic_DNA"/>
</dbReference>
<organism evidence="3 4">
    <name type="scientific">Macrolepiota fuliginosa MF-IS2</name>
    <dbReference type="NCBI Taxonomy" id="1400762"/>
    <lineage>
        <taxon>Eukaryota</taxon>
        <taxon>Fungi</taxon>
        <taxon>Dikarya</taxon>
        <taxon>Basidiomycota</taxon>
        <taxon>Agaricomycotina</taxon>
        <taxon>Agaricomycetes</taxon>
        <taxon>Agaricomycetidae</taxon>
        <taxon>Agaricales</taxon>
        <taxon>Agaricineae</taxon>
        <taxon>Agaricaceae</taxon>
        <taxon>Macrolepiota</taxon>
    </lineage>
</organism>
<gene>
    <name evidence="3" type="ORF">P691DRAFT_707861</name>
</gene>
<feature type="domain" description="Protein kinase" evidence="2">
    <location>
        <begin position="268"/>
        <end position="646"/>
    </location>
</feature>
<dbReference type="GO" id="GO:0005524">
    <property type="term" value="F:ATP binding"/>
    <property type="evidence" value="ECO:0007669"/>
    <property type="project" value="InterPro"/>
</dbReference>
<dbReference type="OrthoDB" id="312874at2759"/>
<evidence type="ECO:0000259" key="2">
    <source>
        <dbReference type="PROSITE" id="PS50011"/>
    </source>
</evidence>
<accession>A0A9P6C2T1</accession>
<dbReference type="Proteomes" id="UP000807342">
    <property type="component" value="Unassembled WGS sequence"/>
</dbReference>